<keyword evidence="8 13" id="KW-0418">Kinase</keyword>
<dbReference type="Proteomes" id="UP000076858">
    <property type="component" value="Unassembled WGS sequence"/>
</dbReference>
<dbReference type="PROSITE" id="PS00584">
    <property type="entry name" value="PFKB_KINASES_2"/>
    <property type="match status" value="1"/>
</dbReference>
<dbReference type="STRING" id="35525.A0A164XAI5"/>
<dbReference type="SUPFAM" id="SSF53613">
    <property type="entry name" value="Ribokinase-like"/>
    <property type="match status" value="1"/>
</dbReference>
<feature type="binding site" evidence="13">
    <location>
        <position position="306"/>
    </location>
    <ligand>
        <name>K(+)</name>
        <dbReference type="ChEBI" id="CHEBI:29103"/>
    </ligand>
</feature>
<feature type="binding site" evidence="13">
    <location>
        <position position="265"/>
    </location>
    <ligand>
        <name>substrate</name>
    </ligand>
</feature>
<comment type="subunit">
    <text evidence="13">Homodimer.</text>
</comment>
<evidence type="ECO:0000256" key="8">
    <source>
        <dbReference type="ARBA" id="ARBA00022777"/>
    </source>
</evidence>
<evidence type="ECO:0000256" key="4">
    <source>
        <dbReference type="ARBA" id="ARBA00022490"/>
    </source>
</evidence>
<dbReference type="CDD" id="cd01174">
    <property type="entry name" value="ribokinase"/>
    <property type="match status" value="1"/>
</dbReference>
<feature type="binding site" evidence="13">
    <location>
        <position position="145"/>
    </location>
    <ligand>
        <name>substrate</name>
    </ligand>
</feature>
<evidence type="ECO:0000256" key="6">
    <source>
        <dbReference type="ARBA" id="ARBA00022723"/>
    </source>
</evidence>
<feature type="binding site" evidence="13">
    <location>
        <position position="297"/>
    </location>
    <ligand>
        <name>K(+)</name>
        <dbReference type="ChEBI" id="CHEBI:29103"/>
    </ligand>
</feature>
<evidence type="ECO:0000256" key="1">
    <source>
        <dbReference type="ARBA" id="ARBA00005380"/>
    </source>
</evidence>
<keyword evidence="15" id="KW-1185">Reference proteome</keyword>
<feature type="active site" description="Proton acceptor" evidence="13">
    <location>
        <position position="265"/>
    </location>
</feature>
<comment type="catalytic activity">
    <reaction evidence="13">
        <text>D-ribose + ATP = D-ribose 5-phosphate + ADP + H(+)</text>
        <dbReference type="Rhea" id="RHEA:13697"/>
        <dbReference type="ChEBI" id="CHEBI:15378"/>
        <dbReference type="ChEBI" id="CHEBI:30616"/>
        <dbReference type="ChEBI" id="CHEBI:47013"/>
        <dbReference type="ChEBI" id="CHEBI:78346"/>
        <dbReference type="ChEBI" id="CHEBI:456216"/>
        <dbReference type="EC" id="2.7.1.15"/>
    </reaction>
</comment>
<dbReference type="InterPro" id="IPR002173">
    <property type="entry name" value="Carboh/pur_kinase_PfkB_CS"/>
</dbReference>
<dbReference type="Pfam" id="PF00294">
    <property type="entry name" value="PfkB"/>
    <property type="match status" value="1"/>
</dbReference>
<evidence type="ECO:0000256" key="12">
    <source>
        <dbReference type="ARBA" id="ARBA00023277"/>
    </source>
</evidence>
<keyword evidence="4 13" id="KW-0963">Cytoplasm</keyword>
<dbReference type="NCBIfam" id="TIGR02152">
    <property type="entry name" value="D_ribokin_bact"/>
    <property type="match status" value="1"/>
</dbReference>
<accession>A0A164XAI5</accession>
<dbReference type="Gene3D" id="3.40.1190.20">
    <property type="match status" value="1"/>
</dbReference>
<dbReference type="EC" id="2.7.1.15" evidence="2 13"/>
<feature type="binding site" evidence="13">
    <location>
        <position position="190"/>
    </location>
    <ligand>
        <name>ATP</name>
        <dbReference type="ChEBI" id="CHEBI:30616"/>
    </ligand>
</feature>
<protein>
    <recommendedName>
        <fullName evidence="3 13">Ribokinase</fullName>
        <shortName evidence="13">RK</shortName>
        <ecNumber evidence="2 13">2.7.1.15</ecNumber>
    </recommendedName>
</protein>
<comment type="caution">
    <text evidence="13">Lacks conserved residue(s) required for the propagation of feature annotation.</text>
</comment>
<comment type="cofactor">
    <cofactor evidence="13">
        <name>Mg(2+)</name>
        <dbReference type="ChEBI" id="CHEBI:18420"/>
    </cofactor>
    <text evidence="13">Requires a divalent cation, most likely magnesium in vivo, as an electrophilic catalyst to aid phosphoryl group transfer. It is the chelate of the metal and the nucleotide that is the actual substrate.</text>
</comment>
<keyword evidence="11 13" id="KW-0630">Potassium</keyword>
<keyword evidence="13" id="KW-0539">Nucleus</keyword>
<evidence type="ECO:0000256" key="13">
    <source>
        <dbReference type="HAMAP-Rule" id="MF_03215"/>
    </source>
</evidence>
<keyword evidence="6 13" id="KW-0479">Metal-binding</keyword>
<gene>
    <name evidence="14" type="ORF">APZ42_020647</name>
</gene>
<evidence type="ECO:0000256" key="10">
    <source>
        <dbReference type="ARBA" id="ARBA00022842"/>
    </source>
</evidence>
<evidence type="ECO:0000256" key="11">
    <source>
        <dbReference type="ARBA" id="ARBA00022958"/>
    </source>
</evidence>
<dbReference type="InterPro" id="IPR002139">
    <property type="entry name" value="Ribo/fructo_kinase"/>
</dbReference>
<reference evidence="14 15" key="1">
    <citation type="submission" date="2016-03" db="EMBL/GenBank/DDBJ databases">
        <title>EvidentialGene: Evidence-directed Construction of Genes on Genomes.</title>
        <authorList>
            <person name="Gilbert D.G."/>
            <person name="Choi J.-H."/>
            <person name="Mockaitis K."/>
            <person name="Colbourne J."/>
            <person name="Pfrender M."/>
        </authorList>
    </citation>
    <scope>NUCLEOTIDE SEQUENCE [LARGE SCALE GENOMIC DNA]</scope>
    <source>
        <strain evidence="14 15">Xinb3</strain>
        <tissue evidence="14">Complete organism</tissue>
    </source>
</reference>
<keyword evidence="7 13" id="KW-0547">Nucleotide-binding</keyword>
<evidence type="ECO:0000256" key="3">
    <source>
        <dbReference type="ARBA" id="ARBA00016943"/>
    </source>
</evidence>
<comment type="caution">
    <text evidence="14">The sequence shown here is derived from an EMBL/GenBank/DDBJ whole genome shotgun (WGS) entry which is preliminary data.</text>
</comment>
<feature type="binding site" evidence="13">
    <location>
        <position position="302"/>
    </location>
    <ligand>
        <name>K(+)</name>
        <dbReference type="ChEBI" id="CHEBI:29103"/>
    </ligand>
</feature>
<dbReference type="HAMAP" id="MF_01987">
    <property type="entry name" value="Ribokinase"/>
    <property type="match status" value="1"/>
</dbReference>
<feature type="binding site" evidence="13">
    <location>
        <begin position="264"/>
        <end position="265"/>
    </location>
    <ligand>
        <name>ATP</name>
        <dbReference type="ChEBI" id="CHEBI:30616"/>
    </ligand>
</feature>
<dbReference type="GO" id="GO:0005829">
    <property type="term" value="C:cytosol"/>
    <property type="evidence" value="ECO:0007669"/>
    <property type="project" value="TreeGrafter"/>
</dbReference>
<name>A0A164XAI5_9CRUS</name>
<evidence type="ECO:0000256" key="5">
    <source>
        <dbReference type="ARBA" id="ARBA00022679"/>
    </source>
</evidence>
<evidence type="ECO:0000256" key="2">
    <source>
        <dbReference type="ARBA" id="ARBA00012035"/>
    </source>
</evidence>
<evidence type="ECO:0000256" key="9">
    <source>
        <dbReference type="ARBA" id="ARBA00022840"/>
    </source>
</evidence>
<feature type="binding site" evidence="13">
    <location>
        <begin position="227"/>
        <end position="232"/>
    </location>
    <ligand>
        <name>ATP</name>
        <dbReference type="ChEBI" id="CHEBI:30616"/>
    </ligand>
</feature>
<keyword evidence="9 13" id="KW-0067">ATP-binding</keyword>
<dbReference type="PANTHER" id="PTHR10584">
    <property type="entry name" value="SUGAR KINASE"/>
    <property type="match status" value="1"/>
</dbReference>
<feature type="binding site" evidence="13">
    <location>
        <position position="261"/>
    </location>
    <ligand>
        <name>K(+)</name>
        <dbReference type="ChEBI" id="CHEBI:29103"/>
    </ligand>
</feature>
<dbReference type="PRINTS" id="PR00990">
    <property type="entry name" value="RIBOKINASE"/>
</dbReference>
<evidence type="ECO:0000313" key="15">
    <source>
        <dbReference type="Proteomes" id="UP000076858"/>
    </source>
</evidence>
<comment type="activity regulation">
    <text evidence="13">Activated by a monovalent cation that binds near, but not in, the active site. The most likely occupant of the site in vivo is potassium. Ion binding induces a conformational change that may alter substrate affinity.</text>
</comment>
<dbReference type="UniPathway" id="UPA00916">
    <property type="reaction ID" value="UER00889"/>
</dbReference>
<feature type="binding site" evidence="13">
    <location>
        <begin position="44"/>
        <end position="48"/>
    </location>
    <ligand>
        <name>substrate</name>
    </ligand>
</feature>
<dbReference type="InterPro" id="IPR011611">
    <property type="entry name" value="PfkB_dom"/>
</dbReference>
<comment type="pathway">
    <text evidence="13">Carbohydrate metabolism; D-ribose degradation; D-ribose 5-phosphate from beta-D-ribopyranose: step 2/2.</text>
</comment>
<dbReference type="OrthoDB" id="415590at2759"/>
<proteinExistence type="inferred from homology"/>
<keyword evidence="5 13" id="KW-0808">Transferase</keyword>
<dbReference type="GO" id="GO:0005524">
    <property type="term" value="F:ATP binding"/>
    <property type="evidence" value="ECO:0007669"/>
    <property type="project" value="UniProtKB-UniRule"/>
</dbReference>
<dbReference type="GO" id="GO:0004747">
    <property type="term" value="F:ribokinase activity"/>
    <property type="evidence" value="ECO:0007669"/>
    <property type="project" value="UniProtKB-UniRule"/>
</dbReference>
<dbReference type="PANTHER" id="PTHR10584:SF166">
    <property type="entry name" value="RIBOKINASE"/>
    <property type="match status" value="1"/>
</dbReference>
<feature type="binding site" evidence="13">
    <location>
        <begin position="16"/>
        <end position="18"/>
    </location>
    <ligand>
        <name>substrate</name>
    </ligand>
</feature>
<evidence type="ECO:0000313" key="14">
    <source>
        <dbReference type="EMBL" id="KZS14027.1"/>
    </source>
</evidence>
<comment type="similarity">
    <text evidence="13">Belongs to the carbohydrate kinase PfkB family. Ribokinase subfamily.</text>
</comment>
<dbReference type="InterPro" id="IPR029056">
    <property type="entry name" value="Ribokinase-like"/>
</dbReference>
<feature type="binding site" evidence="13">
    <location>
        <position position="259"/>
    </location>
    <ligand>
        <name>K(+)</name>
        <dbReference type="ChEBI" id="CHEBI:29103"/>
    </ligand>
</feature>
<dbReference type="GO" id="GO:0019303">
    <property type="term" value="P:D-ribose catabolic process"/>
    <property type="evidence" value="ECO:0007669"/>
    <property type="project" value="UniProtKB-UniRule"/>
</dbReference>
<comment type="similarity">
    <text evidence="1">Belongs to the carbohydrate kinase pfkB family.</text>
</comment>
<sequence>MALHQQAHIVVLGSFMTDVVSYVSHLPRVGETLCGSKLAICCGGKGANQAVSATRLGANTAIIGKLGNDSFGKSYLDALKKEQIITDFVGLTSEALTGLAQIIVEDSGQNSIVIVPGANNYLTTQDVNNSKDTLAKAKIMLSVLEIPCETVLSGLKLANELGVFTILNAAPAVENLEKDFYALADIFCVNETEAEMLIGQPVTSHDEALSAAHRLMGKGCKKHVLVTLGKHGALLLSRNDQNGFLEPVSVTAPEVKAIDTTGAGDCFLGALAYFLAYHPDFPLSKAVVNACRVASKSVQKAGTQTSFPYKHELECDLFV</sequence>
<keyword evidence="10 13" id="KW-0460">Magnesium</keyword>
<dbReference type="InterPro" id="IPR011877">
    <property type="entry name" value="Ribokinase"/>
</dbReference>
<evidence type="ECO:0000256" key="7">
    <source>
        <dbReference type="ARBA" id="ARBA00022741"/>
    </source>
</evidence>
<dbReference type="AlphaFoldDB" id="A0A164XAI5"/>
<dbReference type="FunFam" id="3.40.1190.20:FF:000010">
    <property type="entry name" value="Ribokinase"/>
    <property type="match status" value="1"/>
</dbReference>
<organism evidence="14 15">
    <name type="scientific">Daphnia magna</name>
    <dbReference type="NCBI Taxonomy" id="35525"/>
    <lineage>
        <taxon>Eukaryota</taxon>
        <taxon>Metazoa</taxon>
        <taxon>Ecdysozoa</taxon>
        <taxon>Arthropoda</taxon>
        <taxon>Crustacea</taxon>
        <taxon>Branchiopoda</taxon>
        <taxon>Diplostraca</taxon>
        <taxon>Cladocera</taxon>
        <taxon>Anomopoda</taxon>
        <taxon>Daphniidae</taxon>
        <taxon>Daphnia</taxon>
    </lineage>
</organism>
<dbReference type="GO" id="GO:0046872">
    <property type="term" value="F:metal ion binding"/>
    <property type="evidence" value="ECO:0007669"/>
    <property type="project" value="UniProtKB-KW"/>
</dbReference>
<dbReference type="EMBL" id="LRGB01001005">
    <property type="protein sequence ID" value="KZS14027.1"/>
    <property type="molecule type" value="Genomic_DNA"/>
</dbReference>
<comment type="subcellular location">
    <subcellularLocation>
        <location evidence="13">Cytoplasm</location>
    </subcellularLocation>
    <subcellularLocation>
        <location evidence="13">Nucleus</location>
    </subcellularLocation>
</comment>
<feature type="binding site" evidence="13">
    <location>
        <position position="300"/>
    </location>
    <ligand>
        <name>K(+)</name>
        <dbReference type="ChEBI" id="CHEBI:29103"/>
    </ligand>
</feature>
<comment type="function">
    <text evidence="13">Catalyzes the phosphorylation of ribose at O-5 in a reaction requiring ATP and magnesium. The resulting D-ribose-5-phosphate can then be used either for sythesis of nucleotides, histidine, and tryptophan, or as a component of the pentose phosphate pathway.</text>
</comment>
<dbReference type="GO" id="GO:0005634">
    <property type="term" value="C:nucleus"/>
    <property type="evidence" value="ECO:0007669"/>
    <property type="project" value="UniProtKB-SubCell"/>
</dbReference>
<keyword evidence="12 13" id="KW-0119">Carbohydrate metabolism</keyword>